<sequence>MDLPLVLQRLARRLVEKLKKTFQRQCDQETWTEPSSKLGQFGRLPYELREQIWDALAPTGREVFIAQREWDEENSGQRKANFNILCANRFFHDEVSEVIYRRSTLEFDINPFYRPKARLCKVFYKSKFRPEDEKVTAWHFDSVDEARDSGFGHFPLHRLDEVIVNIPSPDPEDFGELFCLWTKIRDIVNLLSGWTRVNRLVVRLQKDGWRNWLDYDGEPSVAYSASPVHSSCIYDHDVAILPFAALRNLKCLEVKTYSHEFTNSMDWAVINWLEYLVEKNEETARADLDRKAAHEFYWMHEQAYLDVRGFTSCFVRLELVRQWALYGSRAGFESEMMRIMDEYPEFIDGDIISALRTMHNAEVMRKITAFAPELLGEDIGDVSLSIGILQSSVVDNLWYGKLLLLLARFVRSITMTDMRFMTFNRALRRWEARCEKSVWERLKAKIGGRVNVGRGRRE</sequence>
<dbReference type="Proteomes" id="UP000223968">
    <property type="component" value="Unassembled WGS sequence"/>
</dbReference>
<dbReference type="AlphaFoldDB" id="A0A2B7XA53"/>
<protein>
    <submittedName>
        <fullName evidence="1">Uncharacterized protein</fullName>
    </submittedName>
</protein>
<gene>
    <name evidence="1" type="ORF">AJ79_06707</name>
</gene>
<reference evidence="1 2" key="1">
    <citation type="submission" date="2017-10" db="EMBL/GenBank/DDBJ databases">
        <title>Comparative genomics in systemic dimorphic fungi from Ajellomycetaceae.</title>
        <authorList>
            <person name="Munoz J.F."/>
            <person name="Mcewen J.G."/>
            <person name="Clay O.K."/>
            <person name="Cuomo C.A."/>
        </authorList>
    </citation>
    <scope>NUCLEOTIDE SEQUENCE [LARGE SCALE GENOMIC DNA]</scope>
    <source>
        <strain evidence="1 2">UAMH5409</strain>
    </source>
</reference>
<dbReference type="STRING" id="1447875.A0A2B7XA53"/>
<organism evidence="1 2">
    <name type="scientific">Helicocarpus griseus UAMH5409</name>
    <dbReference type="NCBI Taxonomy" id="1447875"/>
    <lineage>
        <taxon>Eukaryota</taxon>
        <taxon>Fungi</taxon>
        <taxon>Dikarya</taxon>
        <taxon>Ascomycota</taxon>
        <taxon>Pezizomycotina</taxon>
        <taxon>Eurotiomycetes</taxon>
        <taxon>Eurotiomycetidae</taxon>
        <taxon>Onygenales</taxon>
        <taxon>Ajellomycetaceae</taxon>
        <taxon>Helicocarpus</taxon>
    </lineage>
</organism>
<dbReference type="OrthoDB" id="3940621at2759"/>
<keyword evidence="2" id="KW-1185">Reference proteome</keyword>
<accession>A0A2B7XA53</accession>
<evidence type="ECO:0000313" key="1">
    <source>
        <dbReference type="EMBL" id="PGH05865.1"/>
    </source>
</evidence>
<evidence type="ECO:0000313" key="2">
    <source>
        <dbReference type="Proteomes" id="UP000223968"/>
    </source>
</evidence>
<name>A0A2B7XA53_9EURO</name>
<comment type="caution">
    <text evidence="1">The sequence shown here is derived from an EMBL/GenBank/DDBJ whole genome shotgun (WGS) entry which is preliminary data.</text>
</comment>
<dbReference type="EMBL" id="PDNB01000122">
    <property type="protein sequence ID" value="PGH05865.1"/>
    <property type="molecule type" value="Genomic_DNA"/>
</dbReference>
<proteinExistence type="predicted"/>